<evidence type="ECO:0000313" key="2">
    <source>
        <dbReference type="Proteomes" id="UP000182491"/>
    </source>
</evidence>
<dbReference type="EMBL" id="FPCA01000007">
    <property type="protein sequence ID" value="SFU99151.1"/>
    <property type="molecule type" value="Genomic_DNA"/>
</dbReference>
<proteinExistence type="predicted"/>
<name>A0A1I7KP02_9BACT</name>
<dbReference type="STRING" id="388950.GCA_001611675_04108"/>
<organism evidence="1 2">
    <name type="scientific">Pontibacter akesuensis</name>
    <dbReference type="NCBI Taxonomy" id="388950"/>
    <lineage>
        <taxon>Bacteria</taxon>
        <taxon>Pseudomonadati</taxon>
        <taxon>Bacteroidota</taxon>
        <taxon>Cytophagia</taxon>
        <taxon>Cytophagales</taxon>
        <taxon>Hymenobacteraceae</taxon>
        <taxon>Pontibacter</taxon>
    </lineage>
</organism>
<evidence type="ECO:0000313" key="1">
    <source>
        <dbReference type="EMBL" id="SFU99151.1"/>
    </source>
</evidence>
<reference evidence="2" key="1">
    <citation type="submission" date="2016-10" db="EMBL/GenBank/DDBJ databases">
        <authorList>
            <person name="Varghese N."/>
        </authorList>
    </citation>
    <scope>NUCLEOTIDE SEQUENCE [LARGE SCALE GENOMIC DNA]</scope>
    <source>
        <strain evidence="2">DSM 18820</strain>
    </source>
</reference>
<dbReference type="OrthoDB" id="855422at2"/>
<sequence>MKAISITTNVTEVSQYTVSFRTFKKIGSTGRVKQRQIRICRDGACIYSNTSKEEERTQNEQWAKNFLVAMKRADSKRYMAALDLMWEV</sequence>
<dbReference type="Proteomes" id="UP000182491">
    <property type="component" value="Unassembled WGS sequence"/>
</dbReference>
<dbReference type="AlphaFoldDB" id="A0A1I7KP02"/>
<protein>
    <submittedName>
        <fullName evidence="1">Uncharacterized protein</fullName>
    </submittedName>
</protein>
<gene>
    <name evidence="1" type="ORF">SAMN04487941_3924</name>
</gene>
<accession>A0A1I7KP02</accession>
<dbReference type="RefSeq" id="WP_068840326.1">
    <property type="nucleotide sequence ID" value="NZ_BMXC01000008.1"/>
</dbReference>
<keyword evidence="2" id="KW-1185">Reference proteome</keyword>